<dbReference type="PANTHER" id="PTHR44845:SF6">
    <property type="entry name" value="BETA-ALANINE-ACTIVATING ENZYME"/>
    <property type="match status" value="1"/>
</dbReference>
<dbReference type="InterPro" id="IPR006162">
    <property type="entry name" value="Ppantetheine_attach_site"/>
</dbReference>
<dbReference type="AlphaFoldDB" id="A0A1T4T6Y9"/>
<dbReference type="FunFam" id="2.30.38.10:FF:000001">
    <property type="entry name" value="Non-ribosomal peptide synthetase PvdI"/>
    <property type="match status" value="1"/>
</dbReference>
<gene>
    <name evidence="5" type="ORF">SAMN04488128_10469</name>
</gene>
<dbReference type="InterPro" id="IPR036291">
    <property type="entry name" value="NAD(P)-bd_dom_sf"/>
</dbReference>
<dbReference type="OrthoDB" id="4317020at2"/>
<evidence type="ECO:0000256" key="1">
    <source>
        <dbReference type="ARBA" id="ARBA00022450"/>
    </source>
</evidence>
<dbReference type="PRINTS" id="PR00154">
    <property type="entry name" value="AMPBINDING"/>
</dbReference>
<dbReference type="Gene3D" id="3.40.50.980">
    <property type="match status" value="2"/>
</dbReference>
<evidence type="ECO:0000259" key="4">
    <source>
        <dbReference type="PROSITE" id="PS50075"/>
    </source>
</evidence>
<feature type="domain" description="Carrier" evidence="4">
    <location>
        <begin position="545"/>
        <end position="620"/>
    </location>
</feature>
<dbReference type="Pfam" id="PF07993">
    <property type="entry name" value="NAD_binding_4"/>
    <property type="match status" value="1"/>
</dbReference>
<dbReference type="Gene3D" id="1.10.1200.10">
    <property type="entry name" value="ACP-like"/>
    <property type="match status" value="1"/>
</dbReference>
<dbReference type="FunFam" id="3.40.50.12780:FF:000012">
    <property type="entry name" value="Non-ribosomal peptide synthetase"/>
    <property type="match status" value="1"/>
</dbReference>
<dbReference type="PANTHER" id="PTHR44845">
    <property type="entry name" value="CARRIER DOMAIN-CONTAINING PROTEIN"/>
    <property type="match status" value="1"/>
</dbReference>
<dbReference type="InterPro" id="IPR020845">
    <property type="entry name" value="AMP-binding_CS"/>
</dbReference>
<dbReference type="CDD" id="cd05930">
    <property type="entry name" value="A_NRPS"/>
    <property type="match status" value="1"/>
</dbReference>
<feature type="region of interest" description="Disordered" evidence="3">
    <location>
        <begin position="1"/>
        <end position="21"/>
    </location>
</feature>
<dbReference type="InterPro" id="IPR010080">
    <property type="entry name" value="Thioester_reductase-like_dom"/>
</dbReference>
<dbReference type="InterPro" id="IPR045851">
    <property type="entry name" value="AMP-bd_C_sf"/>
</dbReference>
<evidence type="ECO:0000256" key="2">
    <source>
        <dbReference type="ARBA" id="ARBA00022553"/>
    </source>
</evidence>
<dbReference type="Pfam" id="PF00550">
    <property type="entry name" value="PP-binding"/>
    <property type="match status" value="1"/>
</dbReference>
<evidence type="ECO:0000256" key="3">
    <source>
        <dbReference type="SAM" id="MobiDB-lite"/>
    </source>
</evidence>
<dbReference type="STRING" id="634771.SAMN04488128_10469"/>
<protein>
    <submittedName>
        <fullName evidence="5">Amino acid adenylation domain-containing protein/thioester reductase domain-containing protein</fullName>
    </submittedName>
</protein>
<dbReference type="PROSITE" id="PS00012">
    <property type="entry name" value="PHOSPHOPANTETHEINE"/>
    <property type="match status" value="1"/>
</dbReference>
<dbReference type="InterPro" id="IPR010071">
    <property type="entry name" value="AA_adenyl_dom"/>
</dbReference>
<dbReference type="InterPro" id="IPR013120">
    <property type="entry name" value="FAR_NAD-bd"/>
</dbReference>
<dbReference type="RefSeq" id="WP_078671441.1">
    <property type="nucleotide sequence ID" value="NZ_FUWZ01000004.1"/>
</dbReference>
<dbReference type="InterPro" id="IPR025110">
    <property type="entry name" value="AMP-bd_C"/>
</dbReference>
<organism evidence="5 6">
    <name type="scientific">Chitinophaga eiseniae</name>
    <dbReference type="NCBI Taxonomy" id="634771"/>
    <lineage>
        <taxon>Bacteria</taxon>
        <taxon>Pseudomonadati</taxon>
        <taxon>Bacteroidota</taxon>
        <taxon>Chitinophagia</taxon>
        <taxon>Chitinophagales</taxon>
        <taxon>Chitinophagaceae</taxon>
        <taxon>Chitinophaga</taxon>
    </lineage>
</organism>
<reference evidence="6" key="1">
    <citation type="submission" date="2017-02" db="EMBL/GenBank/DDBJ databases">
        <authorList>
            <person name="Varghese N."/>
            <person name="Submissions S."/>
        </authorList>
    </citation>
    <scope>NUCLEOTIDE SEQUENCE [LARGE SCALE GENOMIC DNA]</scope>
    <source>
        <strain evidence="6">DSM 22224</strain>
    </source>
</reference>
<evidence type="ECO:0000313" key="5">
    <source>
        <dbReference type="EMBL" id="SKA36246.1"/>
    </source>
</evidence>
<dbReference type="Gene3D" id="2.30.38.10">
    <property type="entry name" value="Luciferase, Domain 3"/>
    <property type="match status" value="1"/>
</dbReference>
<dbReference type="SUPFAM" id="SSF51735">
    <property type="entry name" value="NAD(P)-binding Rossmann-fold domains"/>
    <property type="match status" value="1"/>
</dbReference>
<dbReference type="PROSITE" id="PS00455">
    <property type="entry name" value="AMP_BINDING"/>
    <property type="match status" value="1"/>
</dbReference>
<proteinExistence type="predicted"/>
<dbReference type="NCBIfam" id="TIGR01746">
    <property type="entry name" value="Thioester-redct"/>
    <property type="match status" value="1"/>
</dbReference>
<accession>A0A1T4T6Y9</accession>
<dbReference type="EMBL" id="FUWZ01000004">
    <property type="protein sequence ID" value="SKA36246.1"/>
    <property type="molecule type" value="Genomic_DNA"/>
</dbReference>
<sequence length="1044" mass="116643">MDAILHDAHGQQRNTVATDGTQHPADLLTHSAWEDYNSHATLVSLFRQQAERTPGNLAVSFKDHTLTYRELDEKSNQLAHYLLAQGVTTGSYVPVYLERCAEWVIAVLGILKTGAAYIPVDAVYPGKRVAYILEEVEAKVIITQLSLGSRLFQVHNTAVVYLDSLSILQDQPVTAPAKMPAPADLAYIIYTSGSTGQPKGVMITHLSIQHLITWHKQQYAVNSNSRLSLVAGLAFDISVWECWSALLSGGALFIADNEERTHAGLLLEFYRRNQLTHAFTPAVLMPELIALSRQTPGLALQYLFSGGEQMKPVLTNGLPYQLIDYYGPTEYTVYATHRPVADVNGQYVPTIGKPIANTQAYILDRDLQLLVPGAVGELCISGIGIAQGYFKNPALTNSKFVPHPFLPGHKLYRTGDLARRLPDGDIQFLGRIDNQVKIRGFRVEPGEIEAALLLVPHVKTAAVITVDNNRQQKQLVAFIVQDHPNEQQGIALARQQLKQDLPGYMVPARFIAVRELPINANGKVDKAALAALSPQATGSYQESAGPVSETERIITEVWSDILERPYIHHSDNFFDIGGDSLLVATVVTKLKDRFGVKMYLRDLYQYPELRTLATMIDNRIKTGETGIPEEDVEPYVSLQQDAYLLPDIQYRQPFDASVLQRQSAVLLTGATGFVGIHLLQELLDNTAATVYCLVRARDEHHALDKIHQAFAAYHIPVQENTRHRIVPVVGDFGQPFLGIADQAYQELAGKVEVIYHSGSSVNFIEPYSFMKKPNVDGLREIIRFAATGKMKCLSLLSTISVYSWGHVFTHKTVMKESDDISQNLLAVSKDIGYVRSKWVMEAVADLAAAAGVPLITYRLGYAMCHSQSGASAPYQWWASLVKNCVQYSSYPTLRELREGLITVDYMVKAIVHITKNQEAIGQKFNLICSPDTNLTLEQFFQRLISLYGFNLKPLSYKDWRKQWEDDSTNRLYPLTSLFRDNMHEGLSTVELYQDTYVWHRDNVDKFMQGSGIPEPVFDKAVLDKYLQYLGLANHAKTLSSEDEE</sequence>
<keyword evidence="6" id="KW-1185">Reference proteome</keyword>
<dbReference type="InterPro" id="IPR000873">
    <property type="entry name" value="AMP-dep_synth/lig_dom"/>
</dbReference>
<dbReference type="Pfam" id="PF00501">
    <property type="entry name" value="AMP-binding"/>
    <property type="match status" value="1"/>
</dbReference>
<feature type="compositionally biased region" description="Basic and acidic residues" evidence="3">
    <location>
        <begin position="1"/>
        <end position="10"/>
    </location>
</feature>
<dbReference type="PROSITE" id="PS50075">
    <property type="entry name" value="CARRIER"/>
    <property type="match status" value="1"/>
</dbReference>
<dbReference type="SUPFAM" id="SSF56801">
    <property type="entry name" value="Acetyl-CoA synthetase-like"/>
    <property type="match status" value="1"/>
</dbReference>
<dbReference type="NCBIfam" id="TIGR01733">
    <property type="entry name" value="AA-adenyl-dom"/>
    <property type="match status" value="1"/>
</dbReference>
<name>A0A1T4T6Y9_9BACT</name>
<evidence type="ECO:0000313" key="6">
    <source>
        <dbReference type="Proteomes" id="UP000190367"/>
    </source>
</evidence>
<dbReference type="FunFam" id="3.40.50.980:FF:000001">
    <property type="entry name" value="Non-ribosomal peptide synthetase"/>
    <property type="match status" value="1"/>
</dbReference>
<dbReference type="Gene3D" id="3.40.50.720">
    <property type="entry name" value="NAD(P)-binding Rossmann-like Domain"/>
    <property type="match status" value="1"/>
</dbReference>
<dbReference type="InterPro" id="IPR036736">
    <property type="entry name" value="ACP-like_sf"/>
</dbReference>
<dbReference type="Pfam" id="PF13193">
    <property type="entry name" value="AMP-binding_C"/>
    <property type="match status" value="1"/>
</dbReference>
<dbReference type="InterPro" id="IPR020459">
    <property type="entry name" value="AMP-binding"/>
</dbReference>
<keyword evidence="1" id="KW-0596">Phosphopantetheine</keyword>
<keyword evidence="2" id="KW-0597">Phosphoprotein</keyword>
<feature type="compositionally biased region" description="Polar residues" evidence="3">
    <location>
        <begin position="11"/>
        <end position="21"/>
    </location>
</feature>
<dbReference type="SUPFAM" id="SSF47336">
    <property type="entry name" value="ACP-like"/>
    <property type="match status" value="1"/>
</dbReference>
<dbReference type="InterPro" id="IPR009081">
    <property type="entry name" value="PP-bd_ACP"/>
</dbReference>
<dbReference type="Gene3D" id="3.30.300.30">
    <property type="match status" value="1"/>
</dbReference>
<dbReference type="Proteomes" id="UP000190367">
    <property type="component" value="Unassembled WGS sequence"/>
</dbReference>